<accession>A0A8K0XQC2</accession>
<comment type="caution">
    <text evidence="3">The sequence shown here is derived from an EMBL/GenBank/DDBJ whole genome shotgun (WGS) entry which is preliminary data.</text>
</comment>
<dbReference type="Pfam" id="PF04303">
    <property type="entry name" value="PrpF"/>
    <property type="match status" value="1"/>
</dbReference>
<dbReference type="InterPro" id="IPR007400">
    <property type="entry name" value="PrpF-like"/>
</dbReference>
<dbReference type="SUPFAM" id="SSF54506">
    <property type="entry name" value="Diaminopimelate epimerase-like"/>
    <property type="match status" value="2"/>
</dbReference>
<keyword evidence="2" id="KW-0413">Isomerase</keyword>
<evidence type="ECO:0000256" key="1">
    <source>
        <dbReference type="ARBA" id="ARBA00007673"/>
    </source>
</evidence>
<evidence type="ECO:0000256" key="2">
    <source>
        <dbReference type="ARBA" id="ARBA00023235"/>
    </source>
</evidence>
<reference evidence="3" key="1">
    <citation type="journal article" date="2021" name="New Phytol.">
        <title>Evolutionary innovations through gain and loss of genes in the ectomycorrhizal Boletales.</title>
        <authorList>
            <person name="Wu G."/>
            <person name="Miyauchi S."/>
            <person name="Morin E."/>
            <person name="Kuo A."/>
            <person name="Drula E."/>
            <person name="Varga T."/>
            <person name="Kohler A."/>
            <person name="Feng B."/>
            <person name="Cao Y."/>
            <person name="Lipzen A."/>
            <person name="Daum C."/>
            <person name="Hundley H."/>
            <person name="Pangilinan J."/>
            <person name="Johnson J."/>
            <person name="Barry K."/>
            <person name="LaButti K."/>
            <person name="Ng V."/>
            <person name="Ahrendt S."/>
            <person name="Min B."/>
            <person name="Choi I.G."/>
            <person name="Park H."/>
            <person name="Plett J.M."/>
            <person name="Magnuson J."/>
            <person name="Spatafora J.W."/>
            <person name="Nagy L.G."/>
            <person name="Henrissat B."/>
            <person name="Grigoriev I.V."/>
            <person name="Yang Z.L."/>
            <person name="Xu J."/>
            <person name="Martin F.M."/>
        </authorList>
    </citation>
    <scope>NUCLEOTIDE SEQUENCE</scope>
    <source>
        <strain evidence="3">KKN 215</strain>
    </source>
</reference>
<gene>
    <name evidence="3" type="ORF">BXZ70DRAFT_1000206</name>
</gene>
<dbReference type="GO" id="GO:0016853">
    <property type="term" value="F:isomerase activity"/>
    <property type="evidence" value="ECO:0007669"/>
    <property type="project" value="UniProtKB-KW"/>
</dbReference>
<protein>
    <submittedName>
        <fullName evidence="3">DUF453 domain-containing protein</fullName>
    </submittedName>
</protein>
<dbReference type="Proteomes" id="UP000813824">
    <property type="component" value="Unassembled WGS sequence"/>
</dbReference>
<organism evidence="3 4">
    <name type="scientific">Cristinia sonorae</name>
    <dbReference type="NCBI Taxonomy" id="1940300"/>
    <lineage>
        <taxon>Eukaryota</taxon>
        <taxon>Fungi</taxon>
        <taxon>Dikarya</taxon>
        <taxon>Basidiomycota</taxon>
        <taxon>Agaricomycotina</taxon>
        <taxon>Agaricomycetes</taxon>
        <taxon>Agaricomycetidae</taxon>
        <taxon>Agaricales</taxon>
        <taxon>Pleurotineae</taxon>
        <taxon>Stephanosporaceae</taxon>
        <taxon>Cristinia</taxon>
    </lineage>
</organism>
<keyword evidence="4" id="KW-1185">Reference proteome</keyword>
<dbReference type="Gene3D" id="3.10.310.10">
    <property type="entry name" value="Diaminopimelate Epimerase, Chain A, domain 1"/>
    <property type="match status" value="2"/>
</dbReference>
<proteinExistence type="inferred from homology"/>
<name>A0A8K0XQC2_9AGAR</name>
<evidence type="ECO:0000313" key="3">
    <source>
        <dbReference type="EMBL" id="KAH8101023.1"/>
    </source>
</evidence>
<dbReference type="PANTHER" id="PTHR43709:SF2">
    <property type="entry name" value="DUF453 DOMAIN PROTEIN (AFU_ORTHOLOGUE AFUA_6G00360)"/>
    <property type="match status" value="1"/>
</dbReference>
<dbReference type="OrthoDB" id="10267539at2759"/>
<dbReference type="AlphaFoldDB" id="A0A8K0XQC2"/>
<dbReference type="PANTHER" id="PTHR43709">
    <property type="entry name" value="ACONITATE ISOMERASE-RELATED"/>
    <property type="match status" value="1"/>
</dbReference>
<comment type="similarity">
    <text evidence="1">Belongs to the PrpF family.</text>
</comment>
<sequence length="432" mass="46880">MNHHGLFRLRLQSIERLATRNVSNPLPATFLRGGTSKGIFINRADLPEDRRAWDRIFLGIMGSPDIAYGRQLNGMGGGISSLSKICVVETADAKTRAEGCDVSYTFVQVGVRDDSVDYSGNCGNLSSMIGVFALDESLCTPYLVNNKAGTATVRAYNTNTGKRVDTTFPVAIRDGTPVPMLHLRQTTMAGVPGEASRIVLEFVSPAGARTGKLLPTNSPKDTIEVRFNDHDVKIPATLIDVTNPTVFLAGKDLHPLADTLFPNTLFSYENDSILELLETIRQRGAEMMGLSPHPKSQPKIAVISPRPTSPFISPRPPATQEPENVIDIKALSMGVLHKAVPLTMAVCLGAASKIPGTLAWEIIQQAQPPILDSQSRLKHPRKPREDLDSSLVTVMHPSGEVEVGAEFGEDGSVKSGKVVRTGRRLMKGVVWW</sequence>
<evidence type="ECO:0000313" key="4">
    <source>
        <dbReference type="Proteomes" id="UP000813824"/>
    </source>
</evidence>
<dbReference type="EMBL" id="JAEVFJ010000014">
    <property type="protein sequence ID" value="KAH8101023.1"/>
    <property type="molecule type" value="Genomic_DNA"/>
</dbReference>